<comment type="subcellular location">
    <subcellularLocation>
        <location evidence="1">Cell membrane</location>
        <topology evidence="1">Multi-pass membrane protein</topology>
    </subcellularLocation>
</comment>
<sequence length="597" mass="66174">MSRWRTLPTNAVDQLKADLRADPFLRYILLLSVVMVGFWFWHRIPNFATRDEHSRLMDVMVAYGSVLENPSYEGLKAGVEWSRVPFGATFYLYALAILPVVLVAAVTGDLNAFTAIAFPSWEFGHYEAWAATPEWIWTWSLVFLRLTNVVAALGCVYLTYRLGVAIEGRTAGRLSAVVLSLTFGFLTISKEAGEDMPALFFVLLALYLLVRYVQTDDGTLFLAASAAGGVAIAFKLTAAPVILFIGVAFLLRAHAADAPMAESLVRPKLLVSGALFGFAMIVLGFPTALVAGPEPFIERVFGGSTGRMTHATGPDAPIWWWFLRGYFSAFGLPLFAAVAASVVGVVATLRRRASAFHGTALVLVGLTAYVALFSQWHDFRVHHLLPTFPLAALLVAFAFVRLRERSPRIARPLLAVVLVTTAIYAGVGTAQFASMPRDEATAWLEEHGEEGDVLEITRRDMQDAAVPHSMTVRHVFGEDSDEEAAMTCPRYIQVGYRDLLYLKDGTYYRNGDFQKEYLRRLLNEEYNYEIAAEFGTRPPNFVPQRPTPGSFVDLLRLGVVPHTDQFADEQELAANQYTLILERKQAGACNPDRHPPF</sequence>
<keyword evidence="4 10" id="KW-0808">Transferase</keyword>
<feature type="transmembrane region" description="Helical" evidence="8">
    <location>
        <begin position="172"/>
        <end position="189"/>
    </location>
</feature>
<feature type="transmembrane region" description="Helical" evidence="8">
    <location>
        <begin position="326"/>
        <end position="349"/>
    </location>
</feature>
<dbReference type="EC" id="2.4.-.-" evidence="10"/>
<dbReference type="GO" id="GO:0010041">
    <property type="term" value="P:response to iron(III) ion"/>
    <property type="evidence" value="ECO:0007669"/>
    <property type="project" value="TreeGrafter"/>
</dbReference>
<protein>
    <submittedName>
        <fullName evidence="10">Glycosyltransferase family 39 protein</fullName>
        <ecNumber evidence="10">2.4.-.-</ecNumber>
    </submittedName>
</protein>
<evidence type="ECO:0000259" key="9">
    <source>
        <dbReference type="Pfam" id="PF13231"/>
    </source>
</evidence>
<gene>
    <name evidence="10" type="ORF">KTS37_15580</name>
</gene>
<evidence type="ECO:0000256" key="5">
    <source>
        <dbReference type="ARBA" id="ARBA00022692"/>
    </source>
</evidence>
<feature type="transmembrane region" description="Helical" evidence="8">
    <location>
        <begin position="24"/>
        <end position="41"/>
    </location>
</feature>
<feature type="transmembrane region" description="Helical" evidence="8">
    <location>
        <begin position="356"/>
        <end position="377"/>
    </location>
</feature>
<dbReference type="EMBL" id="JAHQXE010000005">
    <property type="protein sequence ID" value="MBV0903210.1"/>
    <property type="molecule type" value="Genomic_DNA"/>
</dbReference>
<dbReference type="AlphaFoldDB" id="A0AA41G2Z2"/>
<evidence type="ECO:0000256" key="4">
    <source>
        <dbReference type="ARBA" id="ARBA00022679"/>
    </source>
</evidence>
<feature type="transmembrane region" description="Helical" evidence="8">
    <location>
        <begin position="409"/>
        <end position="427"/>
    </location>
</feature>
<evidence type="ECO:0000256" key="7">
    <source>
        <dbReference type="ARBA" id="ARBA00023136"/>
    </source>
</evidence>
<dbReference type="GO" id="GO:0008610">
    <property type="term" value="P:lipid biosynthetic process"/>
    <property type="evidence" value="ECO:0007669"/>
    <property type="project" value="UniProtKB-ARBA"/>
</dbReference>
<dbReference type="PANTHER" id="PTHR33908:SF3">
    <property type="entry name" value="UNDECAPRENYL PHOSPHATE-ALPHA-4-AMINO-4-DEOXY-L-ARABINOSE ARABINOSYL TRANSFERASE"/>
    <property type="match status" value="1"/>
</dbReference>
<proteinExistence type="predicted"/>
<evidence type="ECO:0000256" key="2">
    <source>
        <dbReference type="ARBA" id="ARBA00022475"/>
    </source>
</evidence>
<feature type="transmembrane region" description="Helical" evidence="8">
    <location>
        <begin position="90"/>
        <end position="118"/>
    </location>
</feature>
<dbReference type="Proteomes" id="UP001166304">
    <property type="component" value="Unassembled WGS sequence"/>
</dbReference>
<keyword evidence="2" id="KW-1003">Cell membrane</keyword>
<evidence type="ECO:0000256" key="8">
    <source>
        <dbReference type="SAM" id="Phobius"/>
    </source>
</evidence>
<dbReference type="InterPro" id="IPR038731">
    <property type="entry name" value="RgtA/B/C-like"/>
</dbReference>
<reference evidence="10" key="1">
    <citation type="submission" date="2021-06" db="EMBL/GenBank/DDBJ databases">
        <title>New haloarchaea isolates fom saline soil.</title>
        <authorList>
            <person name="Duran-Viseras A."/>
            <person name="Sanchez-Porro C.S."/>
            <person name="Ventosa A."/>
        </authorList>
    </citation>
    <scope>NUCLEOTIDE SEQUENCE</scope>
    <source>
        <strain evidence="10">JCM 18369</strain>
    </source>
</reference>
<evidence type="ECO:0000256" key="1">
    <source>
        <dbReference type="ARBA" id="ARBA00004651"/>
    </source>
</evidence>
<dbReference type="PANTHER" id="PTHR33908">
    <property type="entry name" value="MANNOSYLTRANSFERASE YKCB-RELATED"/>
    <property type="match status" value="1"/>
</dbReference>
<organism evidence="10 11">
    <name type="scientific">Haloarcula salina</name>
    <dbReference type="NCBI Taxonomy" id="1429914"/>
    <lineage>
        <taxon>Archaea</taxon>
        <taxon>Methanobacteriati</taxon>
        <taxon>Methanobacteriota</taxon>
        <taxon>Stenosarchaea group</taxon>
        <taxon>Halobacteria</taxon>
        <taxon>Halobacteriales</taxon>
        <taxon>Haloarculaceae</taxon>
        <taxon>Haloarcula</taxon>
    </lineage>
</organism>
<feature type="transmembrane region" description="Helical" evidence="8">
    <location>
        <begin position="220"/>
        <end position="249"/>
    </location>
</feature>
<feature type="transmembrane region" description="Helical" evidence="8">
    <location>
        <begin position="383"/>
        <end position="402"/>
    </location>
</feature>
<feature type="transmembrane region" description="Helical" evidence="8">
    <location>
        <begin position="196"/>
        <end position="214"/>
    </location>
</feature>
<evidence type="ECO:0000313" key="11">
    <source>
        <dbReference type="Proteomes" id="UP001166304"/>
    </source>
</evidence>
<feature type="transmembrane region" description="Helical" evidence="8">
    <location>
        <begin position="269"/>
        <end position="291"/>
    </location>
</feature>
<keyword evidence="7 8" id="KW-0472">Membrane</keyword>
<keyword evidence="3 10" id="KW-0328">Glycosyltransferase</keyword>
<feature type="domain" description="Glycosyltransferase RgtA/B/C/D-like" evidence="9">
    <location>
        <begin position="144"/>
        <end position="281"/>
    </location>
</feature>
<dbReference type="GO" id="GO:0016763">
    <property type="term" value="F:pentosyltransferase activity"/>
    <property type="evidence" value="ECO:0007669"/>
    <property type="project" value="TreeGrafter"/>
</dbReference>
<dbReference type="InterPro" id="IPR050297">
    <property type="entry name" value="LipidA_mod_glycosyltrf_83"/>
</dbReference>
<dbReference type="RefSeq" id="WP_162413956.1">
    <property type="nucleotide sequence ID" value="NZ_JAHQXE010000005.1"/>
</dbReference>
<evidence type="ECO:0000256" key="6">
    <source>
        <dbReference type="ARBA" id="ARBA00022989"/>
    </source>
</evidence>
<accession>A0AA41G2Z2</accession>
<comment type="caution">
    <text evidence="10">The sequence shown here is derived from an EMBL/GenBank/DDBJ whole genome shotgun (WGS) entry which is preliminary data.</text>
</comment>
<dbReference type="GO" id="GO:0005886">
    <property type="term" value="C:plasma membrane"/>
    <property type="evidence" value="ECO:0007669"/>
    <property type="project" value="UniProtKB-SubCell"/>
</dbReference>
<name>A0AA41G2Z2_9EURY</name>
<keyword evidence="5 8" id="KW-0812">Transmembrane</keyword>
<feature type="transmembrane region" description="Helical" evidence="8">
    <location>
        <begin position="139"/>
        <end position="160"/>
    </location>
</feature>
<evidence type="ECO:0000256" key="3">
    <source>
        <dbReference type="ARBA" id="ARBA00022676"/>
    </source>
</evidence>
<evidence type="ECO:0000313" key="10">
    <source>
        <dbReference type="EMBL" id="MBV0903210.1"/>
    </source>
</evidence>
<keyword evidence="6 8" id="KW-1133">Transmembrane helix</keyword>
<dbReference type="Pfam" id="PF13231">
    <property type="entry name" value="PMT_2"/>
    <property type="match status" value="1"/>
</dbReference>
<keyword evidence="11" id="KW-1185">Reference proteome</keyword>